<accession>A0A7S8FG76</accession>
<dbReference type="KEGG" id="nkf:Nkreftii_003002"/>
<dbReference type="PANTHER" id="PTHR23132:SF26">
    <property type="entry name" value="BLR7451 PROTEIN"/>
    <property type="match status" value="1"/>
</dbReference>
<gene>
    <name evidence="6" type="ORF">Nkreftii_003002</name>
</gene>
<dbReference type="GO" id="GO:0008716">
    <property type="term" value="F:D-alanine-D-alanine ligase activity"/>
    <property type="evidence" value="ECO:0007669"/>
    <property type="project" value="UniProtKB-EC"/>
</dbReference>
<organism evidence="6 7">
    <name type="scientific">Candidatus Nitrospira kreftii</name>
    <dbReference type="NCBI Taxonomy" id="2652173"/>
    <lineage>
        <taxon>Bacteria</taxon>
        <taxon>Pseudomonadati</taxon>
        <taxon>Nitrospirota</taxon>
        <taxon>Nitrospiria</taxon>
        <taxon>Nitrospirales</taxon>
        <taxon>Nitrospiraceae</taxon>
        <taxon>Nitrospira</taxon>
    </lineage>
</organism>
<dbReference type="InterPro" id="IPR011095">
    <property type="entry name" value="Dala_Dala_lig_C"/>
</dbReference>
<evidence type="ECO:0000256" key="2">
    <source>
        <dbReference type="ARBA" id="ARBA00022598"/>
    </source>
</evidence>
<dbReference type="InterPro" id="IPR013815">
    <property type="entry name" value="ATP_grasp_subdomain_1"/>
</dbReference>
<dbReference type="Gene3D" id="3.30.470.20">
    <property type="entry name" value="ATP-grasp fold, B domain"/>
    <property type="match status" value="1"/>
</dbReference>
<dbReference type="GO" id="GO:0046872">
    <property type="term" value="F:metal ion binding"/>
    <property type="evidence" value="ECO:0007669"/>
    <property type="project" value="InterPro"/>
</dbReference>
<keyword evidence="4" id="KW-0547">Nucleotide-binding</keyword>
<reference evidence="6 7" key="1">
    <citation type="journal article" date="2020" name="ISME J.">
        <title>Enrichment and physiological characterization of a novel comammox Nitrospira indicates ammonium inhibition of complete nitrification.</title>
        <authorList>
            <person name="Sakoula D."/>
            <person name="Koch H."/>
            <person name="Frank J."/>
            <person name="Jetten M.S.M."/>
            <person name="van Kessel M.A.H.J."/>
            <person name="Lucker S."/>
        </authorList>
    </citation>
    <scope>NUCLEOTIDE SEQUENCE [LARGE SCALE GENOMIC DNA]</scope>
    <source>
        <strain evidence="6">Comreactor17</strain>
    </source>
</reference>
<evidence type="ECO:0000313" key="7">
    <source>
        <dbReference type="Proteomes" id="UP000593737"/>
    </source>
</evidence>
<dbReference type="EC" id="6.3.2.4" evidence="6"/>
<evidence type="ECO:0000256" key="1">
    <source>
        <dbReference type="ARBA" id="ARBA00010871"/>
    </source>
</evidence>
<sequence length="353" mass="39852">MKPLRVLVLVHEDLVPPGTVEGIDLNTVEWRTEYEVVNTLREIGHEVRPLGVQHELAVIRQAVDEWKPHIAFNLLEEFSGVAIYDQNVVSYLELLKVPYTGCNPRGLMLARDKGLAKKILYYHRIPIPEFITVPLGRSIKRPKELSFPLIVKSVSEEASLGISQASIVEDDDKLQDRVKFIHQSVGTGALVERYVEGRELYVGAMGNQRLQVFPVWELDMSRLPEETRKIATARVKWSRVYQQKYGVCSTAAGDLTESQRQVLQTLAKRVYRSLGLSGYARIDFRLDLDGLVYVLEANPNPHIATTEDFARSAAGAALPYPALLQRILDLGLRWRPYVTPSDRTTPVPSRIGD</sequence>
<evidence type="ECO:0000313" key="6">
    <source>
        <dbReference type="EMBL" id="QPD05228.1"/>
    </source>
</evidence>
<dbReference type="InterPro" id="IPR011761">
    <property type="entry name" value="ATP-grasp"/>
</dbReference>
<evidence type="ECO:0000256" key="4">
    <source>
        <dbReference type="PROSITE-ProRule" id="PRU00409"/>
    </source>
</evidence>
<dbReference type="SUPFAM" id="SSF56059">
    <property type="entry name" value="Glutathione synthetase ATP-binding domain-like"/>
    <property type="match status" value="1"/>
</dbReference>
<dbReference type="PANTHER" id="PTHR23132">
    <property type="entry name" value="D-ALANINE--D-ALANINE LIGASE"/>
    <property type="match status" value="1"/>
</dbReference>
<dbReference type="InterPro" id="IPR016185">
    <property type="entry name" value="PreATP-grasp_dom_sf"/>
</dbReference>
<dbReference type="AlphaFoldDB" id="A0A7S8FG76"/>
<feature type="domain" description="ATP-grasp" evidence="5">
    <location>
        <begin position="117"/>
        <end position="329"/>
    </location>
</feature>
<dbReference type="Pfam" id="PF07478">
    <property type="entry name" value="Dala_Dala_lig_C"/>
    <property type="match status" value="1"/>
</dbReference>
<keyword evidence="2 6" id="KW-0436">Ligase</keyword>
<dbReference type="PROSITE" id="PS50975">
    <property type="entry name" value="ATP_GRASP"/>
    <property type="match status" value="1"/>
</dbReference>
<dbReference type="GO" id="GO:0071555">
    <property type="term" value="P:cell wall organization"/>
    <property type="evidence" value="ECO:0007669"/>
    <property type="project" value="UniProtKB-KW"/>
</dbReference>
<name>A0A7S8FG76_9BACT</name>
<dbReference type="SUPFAM" id="SSF52440">
    <property type="entry name" value="PreATP-grasp domain"/>
    <property type="match status" value="1"/>
</dbReference>
<dbReference type="EMBL" id="CP047423">
    <property type="protein sequence ID" value="QPD05228.1"/>
    <property type="molecule type" value="Genomic_DNA"/>
</dbReference>
<proteinExistence type="inferred from homology"/>
<dbReference type="GO" id="GO:0005524">
    <property type="term" value="F:ATP binding"/>
    <property type="evidence" value="ECO:0007669"/>
    <property type="project" value="UniProtKB-UniRule"/>
</dbReference>
<dbReference type="Proteomes" id="UP000593737">
    <property type="component" value="Chromosome"/>
</dbReference>
<keyword evidence="4" id="KW-0067">ATP-binding</keyword>
<protein>
    <submittedName>
        <fullName evidence="6">D-alanine--D-alanine ligase</fullName>
        <ecNumber evidence="6">6.3.2.4</ecNumber>
    </submittedName>
</protein>
<evidence type="ECO:0000259" key="5">
    <source>
        <dbReference type="PROSITE" id="PS50975"/>
    </source>
</evidence>
<keyword evidence="3" id="KW-0961">Cell wall biogenesis/degradation</keyword>
<comment type="similarity">
    <text evidence="1">Belongs to the D-alanine--D-alanine ligase family.</text>
</comment>
<evidence type="ECO:0000256" key="3">
    <source>
        <dbReference type="ARBA" id="ARBA00023316"/>
    </source>
</evidence>
<dbReference type="Gene3D" id="3.30.1490.20">
    <property type="entry name" value="ATP-grasp fold, A domain"/>
    <property type="match status" value="1"/>
</dbReference>